<keyword evidence="5" id="KW-0413">Isomerase</keyword>
<dbReference type="InterPro" id="IPR029065">
    <property type="entry name" value="Enolase_C-like"/>
</dbReference>
<dbReference type="RefSeq" id="WP_185795422.1">
    <property type="nucleotide sequence ID" value="NZ_JACMYH010000010.1"/>
</dbReference>
<name>A0A7X1G8Y1_9PSED</name>
<comment type="cofactor">
    <cofactor evidence="1">
        <name>Mg(2+)</name>
        <dbReference type="ChEBI" id="CHEBI:18420"/>
    </cofactor>
</comment>
<dbReference type="Proteomes" id="UP000546173">
    <property type="component" value="Unassembled WGS sequence"/>
</dbReference>
<dbReference type="AlphaFoldDB" id="A0A7X1G8Y1"/>
<keyword evidence="3" id="KW-0479">Metal-binding</keyword>
<keyword evidence="4" id="KW-0460">Magnesium</keyword>
<dbReference type="SFLD" id="SFLDS00001">
    <property type="entry name" value="Enolase"/>
    <property type="match status" value="1"/>
</dbReference>
<evidence type="ECO:0000256" key="3">
    <source>
        <dbReference type="ARBA" id="ARBA00022723"/>
    </source>
</evidence>
<evidence type="ECO:0000313" key="8">
    <source>
        <dbReference type="Proteomes" id="UP000546173"/>
    </source>
</evidence>
<dbReference type="Pfam" id="PF13378">
    <property type="entry name" value="MR_MLE_C"/>
    <property type="match status" value="1"/>
</dbReference>
<evidence type="ECO:0000256" key="4">
    <source>
        <dbReference type="ARBA" id="ARBA00022842"/>
    </source>
</evidence>
<dbReference type="GO" id="GO:0016854">
    <property type="term" value="F:racemase and epimerase activity"/>
    <property type="evidence" value="ECO:0007669"/>
    <property type="project" value="UniProtKB-ARBA"/>
</dbReference>
<dbReference type="Gene3D" id="3.30.390.10">
    <property type="entry name" value="Enolase-like, N-terminal domain"/>
    <property type="match status" value="1"/>
</dbReference>
<protein>
    <submittedName>
        <fullName evidence="7">Mandelate racemase/muconate lactonizing enzyme family protein</fullName>
    </submittedName>
</protein>
<dbReference type="InterPro" id="IPR036849">
    <property type="entry name" value="Enolase-like_C_sf"/>
</dbReference>
<dbReference type="PANTHER" id="PTHR48073">
    <property type="entry name" value="O-SUCCINYLBENZOATE SYNTHASE-RELATED"/>
    <property type="match status" value="1"/>
</dbReference>
<evidence type="ECO:0000256" key="5">
    <source>
        <dbReference type="ARBA" id="ARBA00023235"/>
    </source>
</evidence>
<dbReference type="Gene3D" id="3.20.20.120">
    <property type="entry name" value="Enolase-like C-terminal domain"/>
    <property type="match status" value="1"/>
</dbReference>
<dbReference type="FunFam" id="3.30.390.10:FF:000009">
    <property type="entry name" value="Hydrophobic dipeptide epimerase"/>
    <property type="match status" value="1"/>
</dbReference>
<dbReference type="GO" id="GO:0006518">
    <property type="term" value="P:peptide metabolic process"/>
    <property type="evidence" value="ECO:0007669"/>
    <property type="project" value="UniProtKB-ARBA"/>
</dbReference>
<dbReference type="SFLD" id="SFLDG00180">
    <property type="entry name" value="muconate_cycloisomerase"/>
    <property type="match status" value="1"/>
</dbReference>
<evidence type="ECO:0000259" key="6">
    <source>
        <dbReference type="SMART" id="SM00922"/>
    </source>
</evidence>
<dbReference type="InterPro" id="IPR013342">
    <property type="entry name" value="Mandelate_racemase_C"/>
</dbReference>
<feature type="domain" description="Mandelate racemase/muconate lactonizing enzyme C-terminal" evidence="6">
    <location>
        <begin position="144"/>
        <end position="237"/>
    </location>
</feature>
<dbReference type="Pfam" id="PF02746">
    <property type="entry name" value="MR_MLE_N"/>
    <property type="match status" value="1"/>
</dbReference>
<dbReference type="PANTHER" id="PTHR48073:SF2">
    <property type="entry name" value="O-SUCCINYLBENZOATE SYNTHASE"/>
    <property type="match status" value="1"/>
</dbReference>
<evidence type="ECO:0000256" key="2">
    <source>
        <dbReference type="ARBA" id="ARBA00008031"/>
    </source>
</evidence>
<dbReference type="SMART" id="SM00922">
    <property type="entry name" value="MR_MLE"/>
    <property type="match status" value="1"/>
</dbReference>
<comment type="similarity">
    <text evidence="2">Belongs to the mandelate racemase/muconate lactonizing enzyme family.</text>
</comment>
<reference evidence="7 8" key="1">
    <citation type="submission" date="2020-08" db="EMBL/GenBank/DDBJ databases">
        <title>Pseudomonas sp. nov.</title>
        <authorList>
            <person name="Gieschler S."/>
            <person name="Fiedler G."/>
            <person name="Brinks E."/>
            <person name="Boehnlein C."/>
            <person name="Franz C.M.A.P."/>
            <person name="Kabisch J."/>
        </authorList>
    </citation>
    <scope>NUCLEOTIDE SEQUENCE [LARGE SCALE GENOMIC DNA]</scope>
    <source>
        <strain evidence="7 8">MBT-2</strain>
    </source>
</reference>
<dbReference type="EMBL" id="JACMYH010000010">
    <property type="protein sequence ID" value="MBC2680647.1"/>
    <property type="molecule type" value="Genomic_DNA"/>
</dbReference>
<dbReference type="SUPFAM" id="SSF51604">
    <property type="entry name" value="Enolase C-terminal domain-like"/>
    <property type="match status" value="1"/>
</dbReference>
<dbReference type="InterPro" id="IPR029017">
    <property type="entry name" value="Enolase-like_N"/>
</dbReference>
<comment type="caution">
    <text evidence="7">The sequence shown here is derived from an EMBL/GenBank/DDBJ whole genome shotgun (WGS) entry which is preliminary data.</text>
</comment>
<proteinExistence type="inferred from homology"/>
<evidence type="ECO:0000313" key="7">
    <source>
        <dbReference type="EMBL" id="MBC2680647.1"/>
    </source>
</evidence>
<dbReference type="InterPro" id="IPR013341">
    <property type="entry name" value="Mandelate_racemase_N_dom"/>
</dbReference>
<keyword evidence="8" id="KW-1185">Reference proteome</keyword>
<organism evidence="7 8">
    <name type="scientific">Pseudomonas baltica</name>
    <dbReference type="NCBI Taxonomy" id="2762576"/>
    <lineage>
        <taxon>Bacteria</taxon>
        <taxon>Pseudomonadati</taxon>
        <taxon>Pseudomonadota</taxon>
        <taxon>Gammaproteobacteria</taxon>
        <taxon>Pseudomonadales</taxon>
        <taxon>Pseudomonadaceae</taxon>
        <taxon>Pseudomonas</taxon>
    </lineage>
</organism>
<dbReference type="SUPFAM" id="SSF54826">
    <property type="entry name" value="Enolase N-terminal domain-like"/>
    <property type="match status" value="1"/>
</dbReference>
<evidence type="ECO:0000256" key="1">
    <source>
        <dbReference type="ARBA" id="ARBA00001946"/>
    </source>
</evidence>
<accession>A0A7X1G8Y1</accession>
<dbReference type="GO" id="GO:0046872">
    <property type="term" value="F:metal ion binding"/>
    <property type="evidence" value="ECO:0007669"/>
    <property type="project" value="UniProtKB-KW"/>
</dbReference>
<gene>
    <name evidence="7" type="ORF">H7993_19830</name>
</gene>
<sequence length="367" mass="39500">MKITRLRIYQVDLPLDKPYALSGGRLHYSALDSTIVVIETDQGLFGIGESCPWGASYLPAFALGVRAGLAELAPHLLGCNPLNLNAINQVMDQALPGHPYVKTAIDMACWDILGRHSNLPVHALLGGRLNAELTLQSSIPTATPRQMVADMHLAHAEGYRTHSCKVGSGVVADLARIQSLLAERMNGDQLTFDANRAWLPAQAVAVMNAVRDCDVHFEQPCETLEQCQHVRSLTRQPLILDECIHGAGDLYRASASNTAQAIGLKIARVGGLTKARQLRDYCIQQGIQMNIEDVGGSQIADTAAMHLALATPNQYLRASWNACRHHSVVTALGGVHVSRGIARLDDTPGLGLTLCPNALGEAVAIHE</sequence>